<proteinExistence type="predicted"/>
<dbReference type="Proteomes" id="UP001250538">
    <property type="component" value="Unassembled WGS sequence"/>
</dbReference>
<accession>A0AAJ2N5C5</accession>
<comment type="caution">
    <text evidence="3">The sequence shown here is derived from an EMBL/GenBank/DDBJ whole genome shotgun (WGS) entry which is preliminary data.</text>
</comment>
<dbReference type="Pfam" id="PF18705">
    <property type="entry name" value="DUF5643"/>
    <property type="match status" value="1"/>
</dbReference>
<evidence type="ECO:0000259" key="2">
    <source>
        <dbReference type="Pfam" id="PF18705"/>
    </source>
</evidence>
<dbReference type="Gene3D" id="2.60.40.1630">
    <property type="entry name" value="bacillus anthracis domain"/>
    <property type="match status" value="1"/>
</dbReference>
<keyword evidence="1" id="KW-0732">Signal</keyword>
<dbReference type="EMBL" id="JAVYAA010000003">
    <property type="protein sequence ID" value="MDT8977625.1"/>
    <property type="molecule type" value="Genomic_DNA"/>
</dbReference>
<name>A0AAJ2N5C5_9BACL</name>
<evidence type="ECO:0000313" key="3">
    <source>
        <dbReference type="EMBL" id="MDT8977625.1"/>
    </source>
</evidence>
<dbReference type="InterPro" id="IPR040680">
    <property type="entry name" value="DUF5643"/>
</dbReference>
<evidence type="ECO:0000256" key="1">
    <source>
        <dbReference type="SAM" id="SignalP"/>
    </source>
</evidence>
<dbReference type="RefSeq" id="WP_315745935.1">
    <property type="nucleotide sequence ID" value="NZ_JAVYAA010000003.1"/>
</dbReference>
<gene>
    <name evidence="3" type="ORF">RQP50_15410</name>
</gene>
<protein>
    <submittedName>
        <fullName evidence="3">DUF4179 domain-containing protein</fullName>
    </submittedName>
</protein>
<feature type="domain" description="DUF5643" evidence="2">
    <location>
        <begin position="184"/>
        <end position="314"/>
    </location>
</feature>
<organism evidence="3 4">
    <name type="scientific">Paenibacillus suaedae</name>
    <dbReference type="NCBI Taxonomy" id="3077233"/>
    <lineage>
        <taxon>Bacteria</taxon>
        <taxon>Bacillati</taxon>
        <taxon>Bacillota</taxon>
        <taxon>Bacilli</taxon>
        <taxon>Bacillales</taxon>
        <taxon>Paenibacillaceae</taxon>
        <taxon>Paenibacillus</taxon>
    </lineage>
</organism>
<dbReference type="Gene3D" id="2.60.40.1640">
    <property type="entry name" value="Conserved domain protein"/>
    <property type="match status" value="1"/>
</dbReference>
<feature type="signal peptide" evidence="1">
    <location>
        <begin position="1"/>
        <end position="43"/>
    </location>
</feature>
<keyword evidence="4" id="KW-1185">Reference proteome</keyword>
<reference evidence="4" key="1">
    <citation type="submission" date="2023-09" db="EMBL/GenBank/DDBJ databases">
        <title>Paenibacillus sp. chi10 Genome sequencing and assembly.</title>
        <authorList>
            <person name="Kim I."/>
        </authorList>
    </citation>
    <scope>NUCLEOTIDE SEQUENCE [LARGE SCALE GENOMIC DNA]</scope>
    <source>
        <strain evidence="4">chi10</strain>
    </source>
</reference>
<dbReference type="AlphaFoldDB" id="A0AAJ2N5C5"/>
<feature type="chain" id="PRO_5042601959" evidence="1">
    <location>
        <begin position="44"/>
        <end position="324"/>
    </location>
</feature>
<evidence type="ECO:0000313" key="4">
    <source>
        <dbReference type="Proteomes" id="UP001250538"/>
    </source>
</evidence>
<sequence>MNHVESNPNSKNKFSLIKKTIIVTSTAALLGIGAFSSSMPATAALRIDGFNEKTAIKQGYLYKPNLSVKHDGITLTLTDVRYDGTILSFALRPEGANLDFPFTINPEKEKLKGYIKSECEVLADGKPITISSSETFGANKSYQYYAKGVKLPDEFELSIKAGVTHVKETYDFKVPVKLKSKPLVVKPDRASKTSGKFSYTVKQIVLSPFSTRLILDSEGLPPASAEQSGKYHASPVYYELFDNNGNEIGPEMIGFFHKMPETKYHIDKFYYPTDDKATSITIKPYTYTINSKNWAILEEKGSNGKMTYKKTYLKDLELTIPIKR</sequence>